<dbReference type="Pfam" id="PF16875">
    <property type="entry name" value="Glyco_hydro_36N"/>
    <property type="match status" value="1"/>
</dbReference>
<dbReference type="InterPro" id="IPR013780">
    <property type="entry name" value="Glyco_hydro_b"/>
</dbReference>
<dbReference type="PANTHER" id="PTHR43053">
    <property type="entry name" value="GLYCOSIDASE FAMILY 31"/>
    <property type="match status" value="1"/>
</dbReference>
<dbReference type="InterPro" id="IPR013785">
    <property type="entry name" value="Aldolase_TIM"/>
</dbReference>
<dbReference type="RefSeq" id="WP_286264505.1">
    <property type="nucleotide sequence ID" value="NZ_AP028056.1"/>
</dbReference>
<evidence type="ECO:0000259" key="7">
    <source>
        <dbReference type="Pfam" id="PF16874"/>
    </source>
</evidence>
<dbReference type="PANTHER" id="PTHR43053:SF3">
    <property type="entry name" value="ALPHA-GALACTOSIDASE C-RELATED"/>
    <property type="match status" value="1"/>
</dbReference>
<evidence type="ECO:0000256" key="2">
    <source>
        <dbReference type="ARBA" id="ARBA00012755"/>
    </source>
</evidence>
<dbReference type="PRINTS" id="PR00743">
    <property type="entry name" value="GLHYDRLASE36"/>
</dbReference>
<dbReference type="SUPFAM" id="SSF51445">
    <property type="entry name" value="(Trans)glycosidases"/>
    <property type="match status" value="1"/>
</dbReference>
<dbReference type="EC" id="3.2.1.22" evidence="2 5"/>
<comment type="similarity">
    <text evidence="5">Belongs to the glycosyl hydrolase.</text>
</comment>
<dbReference type="InterPro" id="IPR031704">
    <property type="entry name" value="Glyco_hydro_36_N"/>
</dbReference>
<feature type="domain" description="Glycosyl hydrolase family 36 C-terminal" evidence="7">
    <location>
        <begin position="622"/>
        <end position="704"/>
    </location>
</feature>
<dbReference type="Gene3D" id="3.20.20.70">
    <property type="entry name" value="Aldolase class I"/>
    <property type="match status" value="1"/>
</dbReference>
<reference evidence="9" key="1">
    <citation type="journal article" date="2024" name="Int. J. Syst. Evol. Microbiol.">
        <title>Brooklawnia propionicigenes sp. nov., a facultatively anaerobic, propionate-producing bacterium isolated from a methanogenic reactor treating waste from cattle farms.</title>
        <authorList>
            <person name="Akita Y."/>
            <person name="Ueki A."/>
            <person name="Tonouchi A."/>
            <person name="Sugawara Y."/>
            <person name="Honma S."/>
            <person name="Kaku N."/>
            <person name="Ueki K."/>
        </authorList>
    </citation>
    <scope>NUCLEOTIDE SEQUENCE</scope>
    <source>
        <strain evidence="9">SH051</strain>
    </source>
</reference>
<dbReference type="Pfam" id="PF16874">
    <property type="entry name" value="Glyco_hydro_36C"/>
    <property type="match status" value="1"/>
</dbReference>
<dbReference type="CDD" id="cd14791">
    <property type="entry name" value="GH36"/>
    <property type="match status" value="1"/>
</dbReference>
<dbReference type="InterPro" id="IPR000111">
    <property type="entry name" value="Glyco_hydro_27/36_CS"/>
</dbReference>
<evidence type="ECO:0000313" key="10">
    <source>
        <dbReference type="Proteomes" id="UP001431656"/>
    </source>
</evidence>
<dbReference type="InterPro" id="IPR031705">
    <property type="entry name" value="Glyco_hydro_36_C"/>
</dbReference>
<gene>
    <name evidence="9" type="ORF">brsh051_19550</name>
</gene>
<keyword evidence="10" id="KW-1185">Reference proteome</keyword>
<proteinExistence type="inferred from homology"/>
<dbReference type="InterPro" id="IPR017853">
    <property type="entry name" value="GH"/>
</dbReference>
<organism evidence="9 10">
    <name type="scientific">Brooklawnia propionicigenes</name>
    <dbReference type="NCBI Taxonomy" id="3041175"/>
    <lineage>
        <taxon>Bacteria</taxon>
        <taxon>Bacillati</taxon>
        <taxon>Actinomycetota</taxon>
        <taxon>Actinomycetes</taxon>
        <taxon>Propionibacteriales</taxon>
        <taxon>Propionibacteriaceae</taxon>
        <taxon>Brooklawnia</taxon>
    </lineage>
</organism>
<keyword evidence="3 5" id="KW-0378">Hydrolase</keyword>
<dbReference type="Pfam" id="PF02065">
    <property type="entry name" value="Melibiase"/>
    <property type="match status" value="1"/>
</dbReference>
<evidence type="ECO:0000259" key="8">
    <source>
        <dbReference type="Pfam" id="PF16875"/>
    </source>
</evidence>
<dbReference type="GO" id="GO:0004557">
    <property type="term" value="F:alpha-galactosidase activity"/>
    <property type="evidence" value="ECO:0007669"/>
    <property type="project" value="UniProtKB-UniRule"/>
</dbReference>
<dbReference type="Gene3D" id="2.60.40.1180">
    <property type="entry name" value="Golgi alpha-mannosidase II"/>
    <property type="match status" value="1"/>
</dbReference>
<evidence type="ECO:0000256" key="3">
    <source>
        <dbReference type="ARBA" id="ARBA00022801"/>
    </source>
</evidence>
<feature type="active site" description="Nucleophile" evidence="6">
    <location>
        <position position="452"/>
    </location>
</feature>
<dbReference type="PIRSF" id="PIRSF005536">
    <property type="entry name" value="Agal"/>
    <property type="match status" value="1"/>
</dbReference>
<dbReference type="InterPro" id="IPR038417">
    <property type="entry name" value="Alpga-gal_N_sf"/>
</dbReference>
<evidence type="ECO:0000256" key="1">
    <source>
        <dbReference type="ARBA" id="ARBA00001255"/>
    </source>
</evidence>
<dbReference type="KEGG" id="broo:brsh051_19550"/>
<dbReference type="InterPro" id="IPR050985">
    <property type="entry name" value="Alpha-glycosidase_related"/>
</dbReference>
<dbReference type="AlphaFoldDB" id="A0AAN0KEJ7"/>
<name>A0AAN0KEJ7_9ACTN</name>
<keyword evidence="4 5" id="KW-0326">Glycosidase</keyword>
<dbReference type="Proteomes" id="UP001431656">
    <property type="component" value="Chromosome"/>
</dbReference>
<evidence type="ECO:0000313" key="9">
    <source>
        <dbReference type="EMBL" id="BEH02674.1"/>
    </source>
</evidence>
<dbReference type="FunFam" id="3.20.20.70:FF:000118">
    <property type="entry name" value="Alpha-galactosidase"/>
    <property type="match status" value="1"/>
</dbReference>
<protein>
    <recommendedName>
        <fullName evidence="2 5">Alpha-galactosidase</fullName>
        <ecNumber evidence="2 5">3.2.1.22</ecNumber>
    </recommendedName>
</protein>
<sequence length="723" mass="78569">MSEIPDTVQLRRGGTSVILHVTHAGLPSVLYWGPDLGVFSDQEAGQFAASQVPFVPGAVLDEPPIVSLLPQQSEGWSGTPGLVGTRNGNVLFPQFATTAVTTQVADSDGGITGVDLSAHDAESQIDVDLHLELSESGLLRVRSLLTNAGADGYALDSLVMALPTPASETSVIDQTGRHLRERDIQTHEFTVGTHLRTLRVGRGHTASSIHGTCEPASGWRSGLVHYVHVAWSGNTQTLAERDTLGFQVLMGGELLVPGEIVLGAGESYESPWLVATWGNGLDEAAGRIHEWLRARPQHPRTPRPVTLNAWEAVYFDHSLPRLLTLVDLAAEIGVERFVLDDGWFGSRRDDRSALGDWVVSADVWPDGLAPLADAVHAAGMQFGLWFEPEMISPDSQAARAHPEWILRPVTHLPIEARHQQVIDLTNPDAYAHVLQQMLTVLADTPIDYIKWDMNRDLYEAVAPWSGLTAYHGQVMATYALMDAVLAAHPKIEIESCAGGGGRVDLAMMERAVRVWGSDCIDPLERQLIEAGTSLLLPPELVGSHVASTVSHTTGRSLNLSLRAVTAMFSHMGIEWDITEATQAERDELRGWVQLHKQLRPLLHTGSVVHSDHPDHGYWVHGVVGSDQSRAIYAITRMATSVQRPTPPLRLPGLSPKFSYRVAELLPDGVDTSVRISGNLQVPWWGRGLTLAGSALAGAGIRFPDLDPERTLLLSITATEIPIR</sequence>
<dbReference type="InterPro" id="IPR002252">
    <property type="entry name" value="Glyco_hydro_36"/>
</dbReference>
<dbReference type="PROSITE" id="PS00512">
    <property type="entry name" value="ALPHA_GALACTOSIDASE"/>
    <property type="match status" value="1"/>
</dbReference>
<comment type="catalytic activity">
    <reaction evidence="1 5">
        <text>Hydrolysis of terminal, non-reducing alpha-D-galactose residues in alpha-D-galactosides, including galactose oligosaccharides, galactomannans and galactolipids.</text>
        <dbReference type="EC" id="3.2.1.22"/>
    </reaction>
</comment>
<evidence type="ECO:0000256" key="4">
    <source>
        <dbReference type="ARBA" id="ARBA00023295"/>
    </source>
</evidence>
<dbReference type="Gene3D" id="2.70.98.60">
    <property type="entry name" value="alpha-galactosidase from lactobacil brevis"/>
    <property type="match status" value="1"/>
</dbReference>
<evidence type="ECO:0000256" key="6">
    <source>
        <dbReference type="PIRSR" id="PIRSR005536-1"/>
    </source>
</evidence>
<accession>A0AAN0KEJ7</accession>
<feature type="active site" description="Proton donor" evidence="6">
    <location>
        <position position="518"/>
    </location>
</feature>
<evidence type="ECO:0000256" key="5">
    <source>
        <dbReference type="PIRNR" id="PIRNR005536"/>
    </source>
</evidence>
<feature type="domain" description="Glycosyl hydrolase family 36 N-terminal" evidence="8">
    <location>
        <begin position="25"/>
        <end position="262"/>
    </location>
</feature>
<dbReference type="EMBL" id="AP028056">
    <property type="protein sequence ID" value="BEH02674.1"/>
    <property type="molecule type" value="Genomic_DNA"/>
</dbReference>
<dbReference type="GO" id="GO:0016052">
    <property type="term" value="P:carbohydrate catabolic process"/>
    <property type="evidence" value="ECO:0007669"/>
    <property type="project" value="InterPro"/>
</dbReference>